<dbReference type="Proteomes" id="UP000799118">
    <property type="component" value="Unassembled WGS sequence"/>
</dbReference>
<evidence type="ECO:0000313" key="2">
    <source>
        <dbReference type="Proteomes" id="UP000799118"/>
    </source>
</evidence>
<evidence type="ECO:0000313" key="1">
    <source>
        <dbReference type="EMBL" id="KAE9409538.1"/>
    </source>
</evidence>
<keyword evidence="2" id="KW-1185">Reference proteome</keyword>
<name>A0A6A4IK06_9AGAR</name>
<organism evidence="1 2">
    <name type="scientific">Gymnopus androsaceus JB14</name>
    <dbReference type="NCBI Taxonomy" id="1447944"/>
    <lineage>
        <taxon>Eukaryota</taxon>
        <taxon>Fungi</taxon>
        <taxon>Dikarya</taxon>
        <taxon>Basidiomycota</taxon>
        <taxon>Agaricomycotina</taxon>
        <taxon>Agaricomycetes</taxon>
        <taxon>Agaricomycetidae</taxon>
        <taxon>Agaricales</taxon>
        <taxon>Marasmiineae</taxon>
        <taxon>Omphalotaceae</taxon>
        <taxon>Gymnopus</taxon>
    </lineage>
</organism>
<reference evidence="1" key="1">
    <citation type="journal article" date="2019" name="Environ. Microbiol.">
        <title>Fungal ecological strategies reflected in gene transcription - a case study of two litter decomposers.</title>
        <authorList>
            <person name="Barbi F."/>
            <person name="Kohler A."/>
            <person name="Barry K."/>
            <person name="Baskaran P."/>
            <person name="Daum C."/>
            <person name="Fauchery L."/>
            <person name="Ihrmark K."/>
            <person name="Kuo A."/>
            <person name="LaButti K."/>
            <person name="Lipzen A."/>
            <person name="Morin E."/>
            <person name="Grigoriev I.V."/>
            <person name="Henrissat B."/>
            <person name="Lindahl B."/>
            <person name="Martin F."/>
        </authorList>
    </citation>
    <scope>NUCLEOTIDE SEQUENCE</scope>
    <source>
        <strain evidence="1">JB14</strain>
    </source>
</reference>
<dbReference type="EMBL" id="ML769387">
    <property type="protein sequence ID" value="KAE9409538.1"/>
    <property type="molecule type" value="Genomic_DNA"/>
</dbReference>
<accession>A0A6A4IK06</accession>
<proteinExistence type="predicted"/>
<dbReference type="AlphaFoldDB" id="A0A6A4IK06"/>
<gene>
    <name evidence="1" type="ORF">BT96DRAFT_527777</name>
</gene>
<sequence length="130" mass="13164">MGDLAHLAKQKHAVENGLKAYNQAINGPTPPATHDLAVAAQLVVAEAAQHAVGPQAAAAGITASPILAIQVASIESMASLTQEALAAAVTTLQSSSNDLEVIERTSNILAGSSSRTPPYVPQPCGLSTFV</sequence>
<protein>
    <submittedName>
        <fullName evidence="1">Uncharacterized protein</fullName>
    </submittedName>
</protein>